<dbReference type="EMBL" id="JABBWM010000105">
    <property type="protein sequence ID" value="KAG2090188.1"/>
    <property type="molecule type" value="Genomic_DNA"/>
</dbReference>
<sequence>MSTDWSIAFKPILDLHSKAIFAAGSSSVGKPVAIKEYYAKSLKDKEEADEREAASRPREASFYKKPLSEWDMAQKLFKQEIDTYDKAQQQSKGLEYSIKYRTGNARE</sequence>
<accession>A0A9P7JMM5</accession>
<organism evidence="1 2">
    <name type="scientific">Suillus discolor</name>
    <dbReference type="NCBI Taxonomy" id="1912936"/>
    <lineage>
        <taxon>Eukaryota</taxon>
        <taxon>Fungi</taxon>
        <taxon>Dikarya</taxon>
        <taxon>Basidiomycota</taxon>
        <taxon>Agaricomycotina</taxon>
        <taxon>Agaricomycetes</taxon>
        <taxon>Agaricomycetidae</taxon>
        <taxon>Boletales</taxon>
        <taxon>Suillineae</taxon>
        <taxon>Suillaceae</taxon>
        <taxon>Suillus</taxon>
    </lineage>
</organism>
<protein>
    <submittedName>
        <fullName evidence="1">Uncharacterized protein</fullName>
    </submittedName>
</protein>
<comment type="caution">
    <text evidence="1">The sequence shown here is derived from an EMBL/GenBank/DDBJ whole genome shotgun (WGS) entry which is preliminary data.</text>
</comment>
<evidence type="ECO:0000313" key="1">
    <source>
        <dbReference type="EMBL" id="KAG2090188.1"/>
    </source>
</evidence>
<dbReference type="GeneID" id="64704701"/>
<name>A0A9P7JMM5_9AGAM</name>
<dbReference type="OrthoDB" id="2668183at2759"/>
<gene>
    <name evidence="1" type="ORF">F5147DRAFT_780364</name>
</gene>
<reference evidence="1" key="1">
    <citation type="journal article" date="2020" name="New Phytol.">
        <title>Comparative genomics reveals dynamic genome evolution in host specialist ectomycorrhizal fungi.</title>
        <authorList>
            <person name="Lofgren L.A."/>
            <person name="Nguyen N.H."/>
            <person name="Vilgalys R."/>
            <person name="Ruytinx J."/>
            <person name="Liao H.L."/>
            <person name="Branco S."/>
            <person name="Kuo A."/>
            <person name="LaButti K."/>
            <person name="Lipzen A."/>
            <person name="Andreopoulos W."/>
            <person name="Pangilinan J."/>
            <person name="Riley R."/>
            <person name="Hundley H."/>
            <person name="Na H."/>
            <person name="Barry K."/>
            <person name="Grigoriev I.V."/>
            <person name="Stajich J.E."/>
            <person name="Kennedy P.G."/>
        </authorList>
    </citation>
    <scope>NUCLEOTIDE SEQUENCE</scope>
    <source>
        <strain evidence="1">FC423</strain>
    </source>
</reference>
<keyword evidence="2" id="KW-1185">Reference proteome</keyword>
<proteinExistence type="predicted"/>
<dbReference type="Proteomes" id="UP000823399">
    <property type="component" value="Unassembled WGS sequence"/>
</dbReference>
<evidence type="ECO:0000313" key="2">
    <source>
        <dbReference type="Proteomes" id="UP000823399"/>
    </source>
</evidence>
<dbReference type="AlphaFoldDB" id="A0A9P7JMM5"/>
<dbReference type="RefSeq" id="XP_041286135.1">
    <property type="nucleotide sequence ID" value="XM_041442442.1"/>
</dbReference>